<dbReference type="Pfam" id="PF02498">
    <property type="entry name" value="Bro-N"/>
    <property type="match status" value="1"/>
</dbReference>
<name>A0AA42PRE1_9ENTR</name>
<feature type="domain" description="Bro-N" evidence="1">
    <location>
        <begin position="1"/>
        <end position="117"/>
    </location>
</feature>
<dbReference type="AlphaFoldDB" id="A0AA42PRE1"/>
<dbReference type="PROSITE" id="PS51750">
    <property type="entry name" value="BRO_N"/>
    <property type="match status" value="1"/>
</dbReference>
<dbReference type="InterPro" id="IPR003497">
    <property type="entry name" value="BRO_N_domain"/>
</dbReference>
<dbReference type="Proteomes" id="UP001158416">
    <property type="component" value="Unassembled WGS sequence"/>
</dbReference>
<evidence type="ECO:0000313" key="3">
    <source>
        <dbReference type="Proteomes" id="UP001158416"/>
    </source>
</evidence>
<dbReference type="EMBL" id="JAOCAP010000003">
    <property type="protein sequence ID" value="MDH1318563.1"/>
    <property type="molecule type" value="Genomic_DNA"/>
</dbReference>
<dbReference type="SMART" id="SM01040">
    <property type="entry name" value="Bro-N"/>
    <property type="match status" value="1"/>
</dbReference>
<proteinExistence type="predicted"/>
<gene>
    <name evidence="2" type="ORF">N5C39_09315</name>
</gene>
<organism evidence="2 3">
    <name type="scientific">Enterobacter bugandensis</name>
    <dbReference type="NCBI Taxonomy" id="881260"/>
    <lineage>
        <taxon>Bacteria</taxon>
        <taxon>Pseudomonadati</taxon>
        <taxon>Pseudomonadota</taxon>
        <taxon>Gammaproteobacteria</taxon>
        <taxon>Enterobacterales</taxon>
        <taxon>Enterobacteriaceae</taxon>
        <taxon>Enterobacter</taxon>
    </lineage>
</organism>
<reference evidence="2" key="1">
    <citation type="submission" date="2022-09" db="EMBL/GenBank/DDBJ databases">
        <title>Intensive care unit water sources are persistently colonized with multi-drug resistant bacteria and are the site of extensive horizontal gene transfer of antibiotic resistance genes.</title>
        <authorList>
            <person name="Diorio-Toth L."/>
        </authorList>
    </citation>
    <scope>NUCLEOTIDE SEQUENCE</scope>
    <source>
        <strain evidence="2">GD03936</strain>
    </source>
</reference>
<sequence length="193" mass="22172">MNTELTFRSHTFTPAICDNKFWLTSSQIAEALEYSSTKSITNLYNQNEDEFTSEMTQVTESVTSGNYRKKVRIFSLRGAHLIAMFARTPVAKEFRRWVLDVLDKEVLEATPQVNEVSARQNYAVITYFENGLPVACHPLMPGEVVMNPDSCLEHVIRSGYVVMPCDEVEKFTLGEIHKMITIARRARDRWMQP</sequence>
<accession>A0AA42PRE1</accession>
<dbReference type="RefSeq" id="WP_280028460.1">
    <property type="nucleotide sequence ID" value="NZ_JAOCAP010000003.1"/>
</dbReference>
<comment type="caution">
    <text evidence="2">The sequence shown here is derived from an EMBL/GenBank/DDBJ whole genome shotgun (WGS) entry which is preliminary data.</text>
</comment>
<protein>
    <submittedName>
        <fullName evidence="2">BRO family protein</fullName>
    </submittedName>
</protein>
<evidence type="ECO:0000259" key="1">
    <source>
        <dbReference type="PROSITE" id="PS51750"/>
    </source>
</evidence>
<evidence type="ECO:0000313" key="2">
    <source>
        <dbReference type="EMBL" id="MDH1318563.1"/>
    </source>
</evidence>